<dbReference type="SMART" id="SM00458">
    <property type="entry name" value="RICIN"/>
    <property type="match status" value="1"/>
</dbReference>
<dbReference type="SUPFAM" id="SSF50370">
    <property type="entry name" value="Ricin B-like lectins"/>
    <property type="match status" value="1"/>
</dbReference>
<keyword evidence="3" id="KW-1185">Reference proteome</keyword>
<dbReference type="OMA" id="IWTPKHN"/>
<organism evidence="2 3">
    <name type="scientific">Cordyceps confragosa</name>
    <name type="common">Lecanicillium lecanii</name>
    <dbReference type="NCBI Taxonomy" id="2714763"/>
    <lineage>
        <taxon>Eukaryota</taxon>
        <taxon>Fungi</taxon>
        <taxon>Dikarya</taxon>
        <taxon>Ascomycota</taxon>
        <taxon>Pezizomycotina</taxon>
        <taxon>Sordariomycetes</taxon>
        <taxon>Hypocreomycetidae</taxon>
        <taxon>Hypocreales</taxon>
        <taxon>Cordycipitaceae</taxon>
        <taxon>Akanthomyces</taxon>
    </lineage>
</organism>
<dbReference type="InterPro" id="IPR035992">
    <property type="entry name" value="Ricin_B-like_lectins"/>
</dbReference>
<gene>
    <name evidence="2" type="ORF">LLEC1_01655</name>
</gene>
<name>A0A179IC42_CORDF</name>
<reference evidence="2 3" key="1">
    <citation type="submission" date="2016-03" db="EMBL/GenBank/DDBJ databases">
        <title>Fine-scale spatial genetic structure of a fungal parasite of coffee scale insects.</title>
        <authorList>
            <person name="Jackson D."/>
            <person name="Zemenick K.A."/>
            <person name="Malloure B."/>
            <person name="Quandt C.A."/>
            <person name="James T.Y."/>
        </authorList>
    </citation>
    <scope>NUCLEOTIDE SEQUENCE [LARGE SCALE GENOMIC DNA]</scope>
    <source>
        <strain evidence="2 3">UM487</strain>
    </source>
</reference>
<accession>A0A179IC42</accession>
<dbReference type="AlphaFoldDB" id="A0A179IC42"/>
<dbReference type="OrthoDB" id="9895617at2759"/>
<dbReference type="EMBL" id="LUKN01001773">
    <property type="protein sequence ID" value="OAR00257.1"/>
    <property type="molecule type" value="Genomic_DNA"/>
</dbReference>
<sequence>MSFPEGEFIIRNRASGRVLDVAHMSTEAGGPIIAWEFKGDEDNTNQRWKLDDGHLINIHSGLALSFNDISHEAAGSQEDANGGEGQRFEYHDGIISLASNSDFVVGEWDGDVKLVNRDDYDNARRWDF</sequence>
<protein>
    <recommendedName>
        <fullName evidence="1">Ricin B lectin domain-containing protein</fullName>
    </recommendedName>
</protein>
<feature type="domain" description="Ricin B lectin" evidence="1">
    <location>
        <begin position="5"/>
        <end position="128"/>
    </location>
</feature>
<dbReference type="InterPro" id="IPR000772">
    <property type="entry name" value="Ricin_B_lectin"/>
</dbReference>
<evidence type="ECO:0000313" key="3">
    <source>
        <dbReference type="Proteomes" id="UP000243081"/>
    </source>
</evidence>
<comment type="caution">
    <text evidence="2">The sequence shown here is derived from an EMBL/GenBank/DDBJ whole genome shotgun (WGS) entry which is preliminary data.</text>
</comment>
<dbReference type="Gene3D" id="2.80.10.50">
    <property type="match status" value="1"/>
</dbReference>
<dbReference type="Pfam" id="PF00652">
    <property type="entry name" value="Ricin_B_lectin"/>
    <property type="match status" value="1"/>
</dbReference>
<evidence type="ECO:0000259" key="1">
    <source>
        <dbReference type="SMART" id="SM00458"/>
    </source>
</evidence>
<dbReference type="Proteomes" id="UP000243081">
    <property type="component" value="Unassembled WGS sequence"/>
</dbReference>
<evidence type="ECO:0000313" key="2">
    <source>
        <dbReference type="EMBL" id="OAR00257.1"/>
    </source>
</evidence>
<dbReference type="PROSITE" id="PS50231">
    <property type="entry name" value="RICIN_B_LECTIN"/>
    <property type="match status" value="1"/>
</dbReference>
<proteinExistence type="predicted"/>